<keyword evidence="11" id="KW-0411">Iron-sulfur</keyword>
<evidence type="ECO:0000259" key="15">
    <source>
        <dbReference type="SMART" id="SM00478"/>
    </source>
</evidence>
<evidence type="ECO:0000256" key="9">
    <source>
        <dbReference type="ARBA" id="ARBA00022801"/>
    </source>
</evidence>
<dbReference type="GO" id="GO:0046872">
    <property type="term" value="F:metal ion binding"/>
    <property type="evidence" value="ECO:0007669"/>
    <property type="project" value="UniProtKB-UniRule"/>
</dbReference>
<evidence type="ECO:0000256" key="11">
    <source>
        <dbReference type="ARBA" id="ARBA00023014"/>
    </source>
</evidence>
<evidence type="ECO:0000256" key="3">
    <source>
        <dbReference type="ARBA" id="ARBA00008343"/>
    </source>
</evidence>
<dbReference type="Pfam" id="PF00730">
    <property type="entry name" value="HhH-GPD"/>
    <property type="match status" value="1"/>
</dbReference>
<dbReference type="EC" id="3.2.2.31" evidence="4 14"/>
<comment type="similarity">
    <text evidence="3 14">Belongs to the Nth/MutY family.</text>
</comment>
<dbReference type="SMART" id="SM00478">
    <property type="entry name" value="ENDO3c"/>
    <property type="match status" value="1"/>
</dbReference>
<comment type="catalytic activity">
    <reaction evidence="1 14">
        <text>Hydrolyzes free adenine bases from 7,8-dihydro-8-oxoguanine:adenine mismatched double-stranded DNA, leaving an apurinic site.</text>
        <dbReference type="EC" id="3.2.2.31"/>
    </reaction>
</comment>
<dbReference type="InterPro" id="IPR044298">
    <property type="entry name" value="MIG/MutY"/>
</dbReference>
<dbReference type="GO" id="GO:0000701">
    <property type="term" value="F:purine-specific mismatch base pair DNA N-glycosylase activity"/>
    <property type="evidence" value="ECO:0007669"/>
    <property type="project" value="UniProtKB-EC"/>
</dbReference>
<evidence type="ECO:0000256" key="4">
    <source>
        <dbReference type="ARBA" id="ARBA00012045"/>
    </source>
</evidence>
<comment type="cofactor">
    <cofactor evidence="14">
        <name>[4Fe-4S] cluster</name>
        <dbReference type="ChEBI" id="CHEBI:49883"/>
    </cofactor>
    <text evidence="14">Binds 1 [4Fe-4S] cluster.</text>
</comment>
<dbReference type="Gene3D" id="1.10.1670.10">
    <property type="entry name" value="Helix-hairpin-Helix base-excision DNA repair enzymes (C-terminal)"/>
    <property type="match status" value="1"/>
</dbReference>
<keyword evidence="10 14" id="KW-0408">Iron</keyword>
<keyword evidence="8 14" id="KW-0227">DNA damage</keyword>
<reference evidence="16 17" key="1">
    <citation type="submission" date="2018-06" db="EMBL/GenBank/DDBJ databases">
        <title>Genomic Encyclopedia of Archaeal and Bacterial Type Strains, Phase II (KMG-II): from individual species to whole genera.</title>
        <authorList>
            <person name="Goeker M."/>
        </authorList>
    </citation>
    <scope>NUCLEOTIDE SEQUENCE [LARGE SCALE GENOMIC DNA]</scope>
    <source>
        <strain evidence="16 17">DSM 23857</strain>
    </source>
</reference>
<evidence type="ECO:0000313" key="17">
    <source>
        <dbReference type="Proteomes" id="UP000249547"/>
    </source>
</evidence>
<accession>A0A327QKI5</accession>
<dbReference type="GO" id="GO:0034039">
    <property type="term" value="F:8-oxo-7,8-dihydroguanine DNA N-glycosylase activity"/>
    <property type="evidence" value="ECO:0007669"/>
    <property type="project" value="TreeGrafter"/>
</dbReference>
<organism evidence="16 17">
    <name type="scientific">Chitinophaga skermanii</name>
    <dbReference type="NCBI Taxonomy" id="331697"/>
    <lineage>
        <taxon>Bacteria</taxon>
        <taxon>Pseudomonadati</taxon>
        <taxon>Bacteroidota</taxon>
        <taxon>Chitinophagia</taxon>
        <taxon>Chitinophagales</taxon>
        <taxon>Chitinophagaceae</taxon>
        <taxon>Chitinophaga</taxon>
    </lineage>
</organism>
<evidence type="ECO:0000256" key="2">
    <source>
        <dbReference type="ARBA" id="ARBA00002933"/>
    </source>
</evidence>
<evidence type="ECO:0000256" key="13">
    <source>
        <dbReference type="ARBA" id="ARBA00023295"/>
    </source>
</evidence>
<evidence type="ECO:0000256" key="14">
    <source>
        <dbReference type="RuleBase" id="RU365096"/>
    </source>
</evidence>
<dbReference type="AlphaFoldDB" id="A0A327QKI5"/>
<dbReference type="InterPro" id="IPR029119">
    <property type="entry name" value="MutY_C"/>
</dbReference>
<dbReference type="NCBIfam" id="TIGR01084">
    <property type="entry name" value="mutY"/>
    <property type="match status" value="1"/>
</dbReference>
<dbReference type="SUPFAM" id="SSF48150">
    <property type="entry name" value="DNA-glycosylase"/>
    <property type="match status" value="1"/>
</dbReference>
<dbReference type="EMBL" id="QLLL01000005">
    <property type="protein sequence ID" value="RAJ03863.1"/>
    <property type="molecule type" value="Genomic_DNA"/>
</dbReference>
<comment type="function">
    <text evidence="2">Adenine glycosylase active on G-A mispairs. MutY also corrects error-prone DNA synthesis past GO lesions which are due to the oxidatively damaged form of guanine: 7,8-dihydro-8-oxoguanine (8-oxo-dGTP).</text>
</comment>
<feature type="domain" description="HhH-GPD" evidence="15">
    <location>
        <begin position="41"/>
        <end position="192"/>
    </location>
</feature>
<comment type="caution">
    <text evidence="16">The sequence shown here is derived from an EMBL/GenBank/DDBJ whole genome shotgun (WGS) entry which is preliminary data.</text>
</comment>
<dbReference type="InterPro" id="IPR003265">
    <property type="entry name" value="HhH-GPD_domain"/>
</dbReference>
<evidence type="ECO:0000313" key="16">
    <source>
        <dbReference type="EMBL" id="RAJ03863.1"/>
    </source>
</evidence>
<gene>
    <name evidence="16" type="ORF">LX64_02740</name>
</gene>
<protein>
    <recommendedName>
        <fullName evidence="5 14">Adenine DNA glycosylase</fullName>
        <ecNumber evidence="4 14">3.2.2.31</ecNumber>
    </recommendedName>
</protein>
<dbReference type="InterPro" id="IPR005760">
    <property type="entry name" value="A/G_AdeGlyc_MutY"/>
</dbReference>
<dbReference type="GO" id="GO:0006298">
    <property type="term" value="P:mismatch repair"/>
    <property type="evidence" value="ECO:0007669"/>
    <property type="project" value="TreeGrafter"/>
</dbReference>
<keyword evidence="17" id="KW-1185">Reference proteome</keyword>
<evidence type="ECO:0000256" key="12">
    <source>
        <dbReference type="ARBA" id="ARBA00023204"/>
    </source>
</evidence>
<dbReference type="CDD" id="cd03431">
    <property type="entry name" value="NUDIX_DNA_Glycosylase_C-MutY"/>
    <property type="match status" value="1"/>
</dbReference>
<dbReference type="InterPro" id="IPR015797">
    <property type="entry name" value="NUDIX_hydrolase-like_dom_sf"/>
</dbReference>
<dbReference type="InterPro" id="IPR000445">
    <property type="entry name" value="HhH_motif"/>
</dbReference>
<sequence>MNSAGNFFSNTLLQWNRSQNSRSMPWKGIKDPYKIWLSEVILQQTRVEQGWKYYEAFTSKYPTVADLAEAADEDVFRLWQGLGYYARCKNMLAAARTIVSDFGGKFPKTYNEINTLKGIGSYTAAAIASFAYNLPHAVLDGNVYRVLSRYFGIDTPIDTTAGKKIFNELAQKLLPIDNASEYNQSIMDFGAVVCKPQQAQCSICPLAPNCAAFNTNSVSQLPIKSKKLQIKKRYFYYFLALYKNQVIIRKRPAKDIWENLHDFLLVEADGLTDIQQVTQKTGEFMLQTDFETVAISPIFKQQLTHQTIHAQFVQIKCSHQPTIPPGYQLVPWNALDDFAFPKIILDYLKSQQLQLL</sequence>
<evidence type="ECO:0000256" key="6">
    <source>
        <dbReference type="ARBA" id="ARBA00022485"/>
    </source>
</evidence>
<dbReference type="SUPFAM" id="SSF55811">
    <property type="entry name" value="Nudix"/>
    <property type="match status" value="1"/>
</dbReference>
<name>A0A327QKI5_9BACT</name>
<keyword evidence="12" id="KW-0234">DNA repair</keyword>
<dbReference type="InterPro" id="IPR011257">
    <property type="entry name" value="DNA_glycosylase"/>
</dbReference>
<evidence type="ECO:0000256" key="5">
    <source>
        <dbReference type="ARBA" id="ARBA00022023"/>
    </source>
</evidence>
<dbReference type="GO" id="GO:0051539">
    <property type="term" value="F:4 iron, 4 sulfur cluster binding"/>
    <property type="evidence" value="ECO:0007669"/>
    <property type="project" value="UniProtKB-UniRule"/>
</dbReference>
<keyword evidence="7" id="KW-0479">Metal-binding</keyword>
<dbReference type="OrthoDB" id="9802365at2"/>
<dbReference type="PANTHER" id="PTHR42944:SF1">
    <property type="entry name" value="ADENINE DNA GLYCOSYLASE"/>
    <property type="match status" value="1"/>
</dbReference>
<dbReference type="RefSeq" id="WP_111598196.1">
    <property type="nucleotide sequence ID" value="NZ_QLLL01000005.1"/>
</dbReference>
<evidence type="ECO:0000256" key="8">
    <source>
        <dbReference type="ARBA" id="ARBA00022763"/>
    </source>
</evidence>
<dbReference type="GO" id="GO:0032357">
    <property type="term" value="F:oxidized purine DNA binding"/>
    <property type="evidence" value="ECO:0007669"/>
    <property type="project" value="TreeGrafter"/>
</dbReference>
<dbReference type="Pfam" id="PF14815">
    <property type="entry name" value="NUDIX_4"/>
    <property type="match status" value="1"/>
</dbReference>
<evidence type="ECO:0000256" key="10">
    <source>
        <dbReference type="ARBA" id="ARBA00023004"/>
    </source>
</evidence>
<keyword evidence="13 14" id="KW-0326">Glycosidase</keyword>
<dbReference type="PANTHER" id="PTHR42944">
    <property type="entry name" value="ADENINE DNA GLYCOSYLASE"/>
    <property type="match status" value="1"/>
</dbReference>
<dbReference type="Gene3D" id="1.10.340.30">
    <property type="entry name" value="Hypothetical protein, domain 2"/>
    <property type="match status" value="1"/>
</dbReference>
<dbReference type="InterPro" id="IPR023170">
    <property type="entry name" value="HhH_base_excis_C"/>
</dbReference>
<evidence type="ECO:0000256" key="7">
    <source>
        <dbReference type="ARBA" id="ARBA00022723"/>
    </source>
</evidence>
<dbReference type="Gene3D" id="3.90.79.10">
    <property type="entry name" value="Nucleoside Triphosphate Pyrophosphohydrolase"/>
    <property type="match status" value="1"/>
</dbReference>
<evidence type="ECO:0000256" key="1">
    <source>
        <dbReference type="ARBA" id="ARBA00000843"/>
    </source>
</evidence>
<dbReference type="Proteomes" id="UP000249547">
    <property type="component" value="Unassembled WGS sequence"/>
</dbReference>
<dbReference type="Pfam" id="PF00633">
    <property type="entry name" value="HHH"/>
    <property type="match status" value="1"/>
</dbReference>
<proteinExistence type="inferred from homology"/>
<dbReference type="CDD" id="cd00056">
    <property type="entry name" value="ENDO3c"/>
    <property type="match status" value="1"/>
</dbReference>
<dbReference type="GO" id="GO:0035485">
    <property type="term" value="F:adenine/guanine mispair binding"/>
    <property type="evidence" value="ECO:0007669"/>
    <property type="project" value="TreeGrafter"/>
</dbReference>
<keyword evidence="9" id="KW-0378">Hydrolase</keyword>
<dbReference type="GO" id="GO:0006284">
    <property type="term" value="P:base-excision repair"/>
    <property type="evidence" value="ECO:0007669"/>
    <property type="project" value="UniProtKB-UniRule"/>
</dbReference>
<keyword evidence="6" id="KW-0004">4Fe-4S</keyword>